<evidence type="ECO:0000256" key="1">
    <source>
        <dbReference type="ARBA" id="ARBA00012513"/>
    </source>
</evidence>
<sequence length="290" mass="31913">MELRRFVRGNVEWSRLEAIARDLAERYGPGEARVRFLEADNWLSTPFVLEVGDDEYFVKVISRQNSLVHALFTTGRNLGAFTSGTEGFFEHFGTPYQMAQHELEATERMREVGLNAPEPVEALEMDGLGVLVLEYLPAFRPLDELDVADARDLAPELFRALNVMHEHGLAHGDLRAENVLVLDGEIYLIDATNVRGAGEDEEEGPTASKHAGEDARRYDLACGLAALEPLVGAPAAVEAALSAYPMADLLDALEYLDFVRVRPDHDFDGPALKGEIEKRADADEGPPAAP</sequence>
<comment type="catalytic activity">
    <reaction evidence="8">
        <text>L-seryl-[protein] + ATP = O-phospho-L-seryl-[protein] + ADP + H(+)</text>
        <dbReference type="Rhea" id="RHEA:17989"/>
        <dbReference type="Rhea" id="RHEA-COMP:9863"/>
        <dbReference type="Rhea" id="RHEA-COMP:11604"/>
        <dbReference type="ChEBI" id="CHEBI:15378"/>
        <dbReference type="ChEBI" id="CHEBI:29999"/>
        <dbReference type="ChEBI" id="CHEBI:30616"/>
        <dbReference type="ChEBI" id="CHEBI:83421"/>
        <dbReference type="ChEBI" id="CHEBI:456216"/>
        <dbReference type="EC" id="2.7.11.1"/>
    </reaction>
</comment>
<keyword evidence="3" id="KW-0808">Transferase</keyword>
<dbReference type="Pfam" id="PF01163">
    <property type="entry name" value="RIO1"/>
    <property type="match status" value="1"/>
</dbReference>
<evidence type="ECO:0000313" key="12">
    <source>
        <dbReference type="Proteomes" id="UP000509626"/>
    </source>
</evidence>
<name>A0A7D5QGS4_9EURY</name>
<evidence type="ECO:0000256" key="2">
    <source>
        <dbReference type="ARBA" id="ARBA00022527"/>
    </source>
</evidence>
<organism evidence="11 12">
    <name type="scientific">Halorarum salinum</name>
    <dbReference type="NCBI Taxonomy" id="2743089"/>
    <lineage>
        <taxon>Archaea</taxon>
        <taxon>Methanobacteriati</taxon>
        <taxon>Methanobacteriota</taxon>
        <taxon>Stenosarchaea group</taxon>
        <taxon>Halobacteria</taxon>
        <taxon>Halobacteriales</taxon>
        <taxon>Haloferacaceae</taxon>
        <taxon>Halorarum</taxon>
    </lineage>
</organism>
<keyword evidence="5 11" id="KW-0418">Kinase</keyword>
<accession>A0A7D5QGS4</accession>
<keyword evidence="12" id="KW-1185">Reference proteome</keyword>
<evidence type="ECO:0000256" key="3">
    <source>
        <dbReference type="ARBA" id="ARBA00022679"/>
    </source>
</evidence>
<dbReference type="RefSeq" id="WP_179268269.1">
    <property type="nucleotide sequence ID" value="NZ_CP058579.1"/>
</dbReference>
<evidence type="ECO:0000256" key="5">
    <source>
        <dbReference type="ARBA" id="ARBA00022777"/>
    </source>
</evidence>
<dbReference type="EC" id="2.7.11.1" evidence="1"/>
<feature type="compositionally biased region" description="Basic and acidic residues" evidence="9">
    <location>
        <begin position="268"/>
        <end position="282"/>
    </location>
</feature>
<proteinExistence type="predicted"/>
<dbReference type="Gene3D" id="1.10.510.10">
    <property type="entry name" value="Transferase(Phosphotransferase) domain 1"/>
    <property type="match status" value="1"/>
</dbReference>
<dbReference type="Proteomes" id="UP000509626">
    <property type="component" value="Chromosome"/>
</dbReference>
<evidence type="ECO:0000256" key="6">
    <source>
        <dbReference type="ARBA" id="ARBA00022840"/>
    </source>
</evidence>
<evidence type="ECO:0000259" key="10">
    <source>
        <dbReference type="Pfam" id="PF01163"/>
    </source>
</evidence>
<dbReference type="AlphaFoldDB" id="A0A7D5QGS4"/>
<dbReference type="GeneID" id="56037406"/>
<evidence type="ECO:0000313" key="11">
    <source>
        <dbReference type="EMBL" id="QLG61684.1"/>
    </source>
</evidence>
<evidence type="ECO:0000256" key="4">
    <source>
        <dbReference type="ARBA" id="ARBA00022741"/>
    </source>
</evidence>
<comment type="catalytic activity">
    <reaction evidence="7">
        <text>L-threonyl-[protein] + ATP = O-phospho-L-threonyl-[protein] + ADP + H(+)</text>
        <dbReference type="Rhea" id="RHEA:46608"/>
        <dbReference type="Rhea" id="RHEA-COMP:11060"/>
        <dbReference type="Rhea" id="RHEA-COMP:11605"/>
        <dbReference type="ChEBI" id="CHEBI:15378"/>
        <dbReference type="ChEBI" id="CHEBI:30013"/>
        <dbReference type="ChEBI" id="CHEBI:30616"/>
        <dbReference type="ChEBI" id="CHEBI:61977"/>
        <dbReference type="ChEBI" id="CHEBI:456216"/>
        <dbReference type="EC" id="2.7.11.1"/>
    </reaction>
</comment>
<reference evidence="11 12" key="1">
    <citation type="submission" date="2020-06" db="EMBL/GenBank/DDBJ databases">
        <title>NJ-3-1, isolated from saline soil.</title>
        <authorList>
            <person name="Cui H.L."/>
            <person name="Shi X."/>
        </authorList>
    </citation>
    <scope>NUCLEOTIDE SEQUENCE [LARGE SCALE GENOMIC DNA]</scope>
    <source>
        <strain evidence="11 12">NJ-3-1</strain>
    </source>
</reference>
<protein>
    <recommendedName>
        <fullName evidence="1">non-specific serine/threonine protein kinase</fullName>
        <ecNumber evidence="1">2.7.11.1</ecNumber>
    </recommendedName>
</protein>
<keyword evidence="6" id="KW-0067">ATP-binding</keyword>
<keyword evidence="2" id="KW-0723">Serine/threonine-protein kinase</keyword>
<evidence type="ECO:0000256" key="7">
    <source>
        <dbReference type="ARBA" id="ARBA00047899"/>
    </source>
</evidence>
<dbReference type="GO" id="GO:0005524">
    <property type="term" value="F:ATP binding"/>
    <property type="evidence" value="ECO:0007669"/>
    <property type="project" value="UniProtKB-KW"/>
</dbReference>
<dbReference type="KEGG" id="halu:HUG12_08065"/>
<dbReference type="InterPro" id="IPR018934">
    <property type="entry name" value="RIO_dom"/>
</dbReference>
<gene>
    <name evidence="11" type="ORF">HUG12_08065</name>
</gene>
<feature type="domain" description="RIO-type" evidence="10">
    <location>
        <begin position="98"/>
        <end position="191"/>
    </location>
</feature>
<dbReference type="InterPro" id="IPR011009">
    <property type="entry name" value="Kinase-like_dom_sf"/>
</dbReference>
<keyword evidence="4" id="KW-0547">Nucleotide-binding</keyword>
<feature type="region of interest" description="Disordered" evidence="9">
    <location>
        <begin position="268"/>
        <end position="290"/>
    </location>
</feature>
<evidence type="ECO:0000256" key="9">
    <source>
        <dbReference type="SAM" id="MobiDB-lite"/>
    </source>
</evidence>
<evidence type="ECO:0000256" key="8">
    <source>
        <dbReference type="ARBA" id="ARBA00048679"/>
    </source>
</evidence>
<dbReference type="SUPFAM" id="SSF56112">
    <property type="entry name" value="Protein kinase-like (PK-like)"/>
    <property type="match status" value="1"/>
</dbReference>
<dbReference type="OrthoDB" id="192798at2157"/>
<dbReference type="GO" id="GO:0004674">
    <property type="term" value="F:protein serine/threonine kinase activity"/>
    <property type="evidence" value="ECO:0007669"/>
    <property type="project" value="UniProtKB-KW"/>
</dbReference>
<dbReference type="EMBL" id="CP058579">
    <property type="protein sequence ID" value="QLG61684.1"/>
    <property type="molecule type" value="Genomic_DNA"/>
</dbReference>